<name>A0A3B1CZ13_9ZZZZ</name>
<dbReference type="Gene3D" id="2.60.40.420">
    <property type="entry name" value="Cupredoxins - blue copper proteins"/>
    <property type="match status" value="1"/>
</dbReference>
<dbReference type="InterPro" id="IPR025921">
    <property type="entry name" value="HmuY"/>
</dbReference>
<reference evidence="1" key="1">
    <citation type="submission" date="2018-06" db="EMBL/GenBank/DDBJ databases">
        <authorList>
            <person name="Zhirakovskaya E."/>
        </authorList>
    </citation>
    <scope>NUCLEOTIDE SEQUENCE</scope>
</reference>
<organism evidence="1">
    <name type="scientific">hydrothermal vent metagenome</name>
    <dbReference type="NCBI Taxonomy" id="652676"/>
    <lineage>
        <taxon>unclassified sequences</taxon>
        <taxon>metagenomes</taxon>
        <taxon>ecological metagenomes</taxon>
    </lineage>
</organism>
<evidence type="ECO:0000313" key="1">
    <source>
        <dbReference type="EMBL" id="VAX27890.1"/>
    </source>
</evidence>
<gene>
    <name evidence="1" type="ORF">MNBD_NITROSPIRAE01-1460</name>
</gene>
<dbReference type="CDD" id="cd12105">
    <property type="entry name" value="HmuY"/>
    <property type="match status" value="1"/>
</dbReference>
<dbReference type="InterPro" id="IPR008972">
    <property type="entry name" value="Cupredoxin"/>
</dbReference>
<accession>A0A3B1CZ13</accession>
<dbReference type="AlphaFoldDB" id="A0A3B1CZ13"/>
<proteinExistence type="predicted"/>
<sequence>MKHLNTFMAAFAVAVLLSGCSSSNTPSAGTNDIPETVSTALSEWQITLDKTSVPKPGGDTRKLTFKAENTGTVAHELVVLKTDLAADALEVVAGQVKEDAVGQVIGEIEEFAPGTTAEVTLDLPEGSYVLFCNVLDSGESEGHYQKGMRIAFTIGAATATKSTLIDASAGGLGANPGDAKNKHTYFNFSTGQVVDLTDAVAADSSDWDIAFKRSGIKLNGGFSGKKEVGGFFTGNNAEAYDVSGGFIRSWFEVATAESERSDFTIVSAADIPTDNSEFKIDKLVPAIQGDGTLEGWWFYHGPPTHRVTAVPENWWVVKSAAGDSYAKLHVTELIRDRDADPDPLMRRIILEMQVQPVGSDFFNGLFSHTFLIPRDAGGALYYDFDTEAEVDASNPGWDLKVEYDGASREYRILTNSGVSGSGKGGAQALGDDPGSVSNGADQDQVAHYFTDKTGGIFVDLTWNAYNITDGDHKLWPNYRVYLIQSGEAIFKLQILGYYHPQTTESGWVSIRYEAITP</sequence>
<dbReference type="Pfam" id="PF14064">
    <property type="entry name" value="HmuY"/>
    <property type="match status" value="1"/>
</dbReference>
<dbReference type="SUPFAM" id="SSF49503">
    <property type="entry name" value="Cupredoxins"/>
    <property type="match status" value="1"/>
</dbReference>
<dbReference type="EMBL" id="UOGF01000034">
    <property type="protein sequence ID" value="VAX27890.1"/>
    <property type="molecule type" value="Genomic_DNA"/>
</dbReference>
<protein>
    <submittedName>
        <fullName evidence="1">Uncharacterized protein</fullName>
    </submittedName>
</protein>
<dbReference type="PROSITE" id="PS51257">
    <property type="entry name" value="PROKAR_LIPOPROTEIN"/>
    <property type="match status" value="1"/>
</dbReference>